<comment type="caution">
    <text evidence="2">The sequence shown here is derived from an EMBL/GenBank/DDBJ whole genome shotgun (WGS) entry which is preliminary data.</text>
</comment>
<dbReference type="AlphaFoldDB" id="A0A2W7PZL5"/>
<proteinExistence type="predicted"/>
<dbReference type="InterPro" id="IPR007462">
    <property type="entry name" value="COV1-like"/>
</dbReference>
<feature type="transmembrane region" description="Helical" evidence="1">
    <location>
        <begin position="53"/>
        <end position="72"/>
    </location>
</feature>
<dbReference type="Pfam" id="PF04367">
    <property type="entry name" value="DUF502"/>
    <property type="match status" value="1"/>
</dbReference>
<dbReference type="Proteomes" id="UP000249239">
    <property type="component" value="Unassembled WGS sequence"/>
</dbReference>
<evidence type="ECO:0000313" key="3">
    <source>
        <dbReference type="Proteomes" id="UP000249239"/>
    </source>
</evidence>
<evidence type="ECO:0000313" key="2">
    <source>
        <dbReference type="EMBL" id="PZX14979.1"/>
    </source>
</evidence>
<organism evidence="2 3">
    <name type="scientific">Breznakibacter xylanolyticus</name>
    <dbReference type="NCBI Taxonomy" id="990"/>
    <lineage>
        <taxon>Bacteria</taxon>
        <taxon>Pseudomonadati</taxon>
        <taxon>Bacteroidota</taxon>
        <taxon>Bacteroidia</taxon>
        <taxon>Marinilabiliales</taxon>
        <taxon>Marinilabiliaceae</taxon>
        <taxon>Breznakibacter</taxon>
    </lineage>
</organism>
<keyword evidence="3" id="KW-1185">Reference proteome</keyword>
<accession>A0A2W7PZL5</accession>
<dbReference type="PANTHER" id="PTHR31876:SF26">
    <property type="entry name" value="PROTEIN LIKE COV 2"/>
    <property type="match status" value="1"/>
</dbReference>
<protein>
    <submittedName>
        <fullName evidence="2">Putative membrane protein</fullName>
    </submittedName>
</protein>
<dbReference type="OrthoDB" id="9789516at2"/>
<gene>
    <name evidence="2" type="ORF">LX69_02309</name>
</gene>
<evidence type="ECO:0000256" key="1">
    <source>
        <dbReference type="SAM" id="Phobius"/>
    </source>
</evidence>
<dbReference type="EMBL" id="QKZK01000018">
    <property type="protein sequence ID" value="PZX14979.1"/>
    <property type="molecule type" value="Genomic_DNA"/>
</dbReference>
<dbReference type="PANTHER" id="PTHR31876">
    <property type="entry name" value="COV-LIKE PROTEIN 1"/>
    <property type="match status" value="1"/>
</dbReference>
<reference evidence="2 3" key="1">
    <citation type="submission" date="2018-06" db="EMBL/GenBank/DDBJ databases">
        <title>Genomic Encyclopedia of Archaeal and Bacterial Type Strains, Phase II (KMG-II): from individual species to whole genera.</title>
        <authorList>
            <person name="Goeker M."/>
        </authorList>
    </citation>
    <scope>NUCLEOTIDE SEQUENCE [LARGE SCALE GENOMIC DNA]</scope>
    <source>
        <strain evidence="2 3">DSM 6779</strain>
    </source>
</reference>
<keyword evidence="1" id="KW-1133">Transmembrane helix</keyword>
<feature type="transmembrane region" description="Helical" evidence="1">
    <location>
        <begin position="12"/>
        <end position="33"/>
    </location>
</feature>
<name>A0A2W7PZL5_9BACT</name>
<keyword evidence="1" id="KW-0812">Transmembrane</keyword>
<dbReference type="RefSeq" id="WP_111446165.1">
    <property type="nucleotide sequence ID" value="NZ_QKZK01000018.1"/>
</dbReference>
<sequence length="198" mass="21947">MLKRLIKYFLQGLLYITPMAVTLYVIYFLFSWIDGLLRDLSIFEEGAFSEYSFPGIGIVIILAGVTLIGFLGHRIFTAPLVSAIEGLLERTPLIKQVYGSVKDLMSAFVGKDRKFDHPVLVKLDESRTVERLGFVTAMDLSSLGVYDKIAVYLPSSYGMLGELVIVPAINVTRLEANSAEVMKFIVSGGIIKVGEEKK</sequence>
<keyword evidence="1" id="KW-0472">Membrane</keyword>